<dbReference type="InterPro" id="IPR011053">
    <property type="entry name" value="Single_hybrid_motif"/>
</dbReference>
<dbReference type="Gene3D" id="2.40.50.100">
    <property type="match status" value="1"/>
</dbReference>
<dbReference type="InterPro" id="IPR000089">
    <property type="entry name" value="Biotin_lipoyl"/>
</dbReference>
<dbReference type="InterPro" id="IPR001882">
    <property type="entry name" value="Biotin_BS"/>
</dbReference>
<dbReference type="OrthoDB" id="196847at2759"/>
<feature type="active site" evidence="12">
    <location>
        <position position="356"/>
    </location>
</feature>
<evidence type="ECO:0000256" key="1">
    <source>
        <dbReference type="ARBA" id="ARBA00001953"/>
    </source>
</evidence>
<evidence type="ECO:0000256" key="3">
    <source>
        <dbReference type="ARBA" id="ARBA00013057"/>
    </source>
</evidence>
<dbReference type="NCBIfam" id="NF009554">
    <property type="entry name" value="PRK12999.1"/>
    <property type="match status" value="1"/>
</dbReference>
<dbReference type="SUPFAM" id="SSF52440">
    <property type="entry name" value="PreATP-grasp domain"/>
    <property type="match status" value="1"/>
</dbReference>
<dbReference type="SUPFAM" id="SSF89000">
    <property type="entry name" value="post-HMGL domain-like"/>
    <property type="match status" value="1"/>
</dbReference>
<feature type="modified residue" description="N6-biotinyllysine" evidence="15">
    <location>
        <position position="1175"/>
    </location>
</feature>
<dbReference type="InterPro" id="IPR055268">
    <property type="entry name" value="PCB-like"/>
</dbReference>
<accession>L8GTX8</accession>
<keyword evidence="23" id="KW-1185">Reference proteome</keyword>
<evidence type="ECO:0000256" key="4">
    <source>
        <dbReference type="ARBA" id="ARBA00022432"/>
    </source>
</evidence>
<feature type="binding site" evidence="14">
    <location>
        <position position="804"/>
    </location>
    <ligand>
        <name>Mn(2+)</name>
        <dbReference type="ChEBI" id="CHEBI:29035"/>
    </ligand>
</feature>
<dbReference type="OMA" id="AEACICY"/>
<dbReference type="FunFam" id="2.40.50.100:FF:000003">
    <property type="entry name" value="Acetyl-CoA carboxylase biotin carboxyl carrier protein"/>
    <property type="match status" value="1"/>
</dbReference>
<evidence type="ECO:0000259" key="20">
    <source>
        <dbReference type="PROSITE" id="PS50979"/>
    </source>
</evidence>
<keyword evidence="22" id="KW-0670">Pyruvate</keyword>
<feature type="binding site" evidence="13">
    <location>
        <position position="672"/>
    </location>
    <ligand>
        <name>substrate</name>
    </ligand>
</feature>
<evidence type="ECO:0000256" key="13">
    <source>
        <dbReference type="PIRSR" id="PIRSR001594-2"/>
    </source>
</evidence>
<dbReference type="Pfam" id="PF02785">
    <property type="entry name" value="Biotin_carb_C"/>
    <property type="match status" value="1"/>
</dbReference>
<dbReference type="RefSeq" id="XP_004338493.1">
    <property type="nucleotide sequence ID" value="XM_004338445.1"/>
</dbReference>
<keyword evidence="5 11" id="KW-0436">Ligase</keyword>
<feature type="binding site" evidence="13">
    <location>
        <position position="180"/>
    </location>
    <ligand>
        <name>ATP</name>
        <dbReference type="ChEBI" id="CHEBI:30616"/>
    </ligand>
</feature>
<dbReference type="SUPFAM" id="SSF51569">
    <property type="entry name" value="Aldolase"/>
    <property type="match status" value="1"/>
</dbReference>
<dbReference type="InterPro" id="IPR013785">
    <property type="entry name" value="Aldolase_TIM"/>
</dbReference>
<dbReference type="PIRSF" id="PIRSF001594">
    <property type="entry name" value="Pyruv_carbox"/>
    <property type="match status" value="1"/>
</dbReference>
<dbReference type="InterPro" id="IPR000891">
    <property type="entry name" value="PYR_CT"/>
</dbReference>
<evidence type="ECO:0000256" key="10">
    <source>
        <dbReference type="ARBA" id="ARBA00023268"/>
    </source>
</evidence>
<feature type="domain" description="Pyruvate carboxyltransferase" evidence="21">
    <location>
        <begin position="591"/>
        <end position="863"/>
    </location>
</feature>
<dbReference type="SMART" id="SM00878">
    <property type="entry name" value="Biotin_carb_C"/>
    <property type="match status" value="1"/>
</dbReference>
<feature type="modified residue" description="N6-carboxylysine" evidence="15">
    <location>
        <position position="772"/>
    </location>
</feature>
<comment type="pathway">
    <text evidence="2">Carbohydrate biosynthesis; gluconeogenesis.</text>
</comment>
<dbReference type="InterPro" id="IPR005930">
    <property type="entry name" value="Pyruv_COase"/>
</dbReference>
<dbReference type="UniPathway" id="UPA00138"/>
<evidence type="ECO:0000256" key="6">
    <source>
        <dbReference type="ARBA" id="ARBA00022723"/>
    </source>
</evidence>
<keyword evidence="10" id="KW-0511">Multifunctional enzyme</keyword>
<dbReference type="Proteomes" id="UP000011083">
    <property type="component" value="Unassembled WGS sequence"/>
</dbReference>
<dbReference type="PROSITE" id="PS50991">
    <property type="entry name" value="PYR_CT"/>
    <property type="match status" value="1"/>
</dbReference>
<evidence type="ECO:0000259" key="21">
    <source>
        <dbReference type="PROSITE" id="PS50991"/>
    </source>
</evidence>
<evidence type="ECO:0000259" key="19">
    <source>
        <dbReference type="PROSITE" id="PS50975"/>
    </source>
</evidence>
<feature type="compositionally biased region" description="Basic and acidic residues" evidence="17">
    <location>
        <begin position="1130"/>
        <end position="1139"/>
    </location>
</feature>
<dbReference type="VEuPathDB" id="AmoebaDB:ACA1_002300"/>
<evidence type="ECO:0000256" key="7">
    <source>
        <dbReference type="ARBA" id="ARBA00022741"/>
    </source>
</evidence>
<dbReference type="FunFam" id="3.30.470.20:FF:000012">
    <property type="entry name" value="Pyruvate carboxylase"/>
    <property type="match status" value="1"/>
</dbReference>
<dbReference type="EMBL" id="KB007991">
    <property type="protein sequence ID" value="ELR16480.1"/>
    <property type="molecule type" value="Genomic_DNA"/>
</dbReference>
<evidence type="ECO:0000256" key="8">
    <source>
        <dbReference type="ARBA" id="ARBA00022840"/>
    </source>
</evidence>
<dbReference type="Gene3D" id="3.30.470.20">
    <property type="entry name" value="ATP-grasp fold, B domain"/>
    <property type="match status" value="1"/>
</dbReference>
<evidence type="ECO:0000256" key="2">
    <source>
        <dbReference type="ARBA" id="ARBA00004742"/>
    </source>
</evidence>
<evidence type="ECO:0000256" key="5">
    <source>
        <dbReference type="ARBA" id="ARBA00022598"/>
    </source>
</evidence>
<feature type="binding site" evidence="13">
    <location>
        <position position="264"/>
    </location>
    <ligand>
        <name>ATP</name>
        <dbReference type="ChEBI" id="CHEBI:30616"/>
    </ligand>
</feature>
<dbReference type="FunFam" id="3.20.20.70:FF:000033">
    <property type="entry name" value="Pyruvate carboxylase"/>
    <property type="match status" value="1"/>
</dbReference>
<dbReference type="SUPFAM" id="SSF56059">
    <property type="entry name" value="Glutathione synthetase ATP-binding domain-like"/>
    <property type="match status" value="1"/>
</dbReference>
<keyword evidence="8 11" id="KW-0067">ATP-binding</keyword>
<dbReference type="Gene3D" id="3.10.600.10">
    <property type="entry name" value="pyruvate carboxylase f1077a mutant domain"/>
    <property type="match status" value="1"/>
</dbReference>
<dbReference type="PROSITE" id="PS00867">
    <property type="entry name" value="CPSASE_2"/>
    <property type="match status" value="1"/>
</dbReference>
<evidence type="ECO:0000256" key="14">
    <source>
        <dbReference type="PIRSR" id="PIRSR001594-3"/>
    </source>
</evidence>
<dbReference type="NCBIfam" id="TIGR01235">
    <property type="entry name" value="pyruv_carbox"/>
    <property type="match status" value="1"/>
</dbReference>
<dbReference type="SUPFAM" id="SSF51246">
    <property type="entry name" value="Rudiment single hybrid motif"/>
    <property type="match status" value="1"/>
</dbReference>
<dbReference type="GO" id="GO:0005737">
    <property type="term" value="C:cytoplasm"/>
    <property type="evidence" value="ECO:0007669"/>
    <property type="project" value="TreeGrafter"/>
</dbReference>
<feature type="coiled-coil region" evidence="16">
    <location>
        <begin position="454"/>
        <end position="481"/>
    </location>
</feature>
<dbReference type="InterPro" id="IPR005481">
    <property type="entry name" value="BC-like_N"/>
</dbReference>
<dbReference type="PROSITE" id="PS00866">
    <property type="entry name" value="CPSASE_1"/>
    <property type="match status" value="1"/>
</dbReference>
<keyword evidence="16" id="KW-0175">Coiled coil</keyword>
<feature type="region of interest" description="Disordered" evidence="17">
    <location>
        <begin position="1117"/>
        <end position="1146"/>
    </location>
</feature>
<dbReference type="GO" id="GO:0046872">
    <property type="term" value="F:metal ion binding"/>
    <property type="evidence" value="ECO:0007669"/>
    <property type="project" value="UniProtKB-KW"/>
</dbReference>
<feature type="binding site" description="via carbamate group" evidence="14">
    <location>
        <position position="772"/>
    </location>
    <ligand>
        <name>Mn(2+)</name>
        <dbReference type="ChEBI" id="CHEBI:29035"/>
    </ligand>
</feature>
<dbReference type="InterPro" id="IPR003379">
    <property type="entry name" value="Carboxylase_cons_dom"/>
</dbReference>
<dbReference type="InterPro" id="IPR011761">
    <property type="entry name" value="ATP-grasp"/>
</dbReference>
<dbReference type="PANTHER" id="PTHR43778">
    <property type="entry name" value="PYRUVATE CARBOXYLASE"/>
    <property type="match status" value="1"/>
</dbReference>
<keyword evidence="6 14" id="KW-0479">Metal-binding</keyword>
<dbReference type="InterPro" id="IPR016185">
    <property type="entry name" value="PreATP-grasp_dom_sf"/>
</dbReference>
<organism evidence="22 23">
    <name type="scientific">Acanthamoeba castellanii (strain ATCC 30010 / Neff)</name>
    <dbReference type="NCBI Taxonomy" id="1257118"/>
    <lineage>
        <taxon>Eukaryota</taxon>
        <taxon>Amoebozoa</taxon>
        <taxon>Discosea</taxon>
        <taxon>Longamoebia</taxon>
        <taxon>Centramoebida</taxon>
        <taxon>Acanthamoebidae</taxon>
        <taxon>Acanthamoeba</taxon>
    </lineage>
</organism>
<evidence type="ECO:0000313" key="22">
    <source>
        <dbReference type="EMBL" id="ELR16480.1"/>
    </source>
</evidence>
<keyword evidence="4" id="KW-0312">Gluconeogenesis</keyword>
<dbReference type="Pfam" id="PF00682">
    <property type="entry name" value="HMGL-like"/>
    <property type="match status" value="1"/>
</dbReference>
<dbReference type="GeneID" id="14917175"/>
<dbReference type="NCBIfam" id="NF006761">
    <property type="entry name" value="PRK09282.1"/>
    <property type="match status" value="1"/>
</dbReference>
<comment type="function">
    <text evidence="11">Catalyzes a 2-step reaction, involving the ATP-dependent carboxylation of the covalently attached biotin in the first step and the transfer of the carboxyl group to pyruvate in the second.</text>
</comment>
<feature type="binding site" evidence="13">
    <location>
        <position position="299"/>
    </location>
    <ligand>
        <name>ATP</name>
        <dbReference type="ChEBI" id="CHEBI:30616"/>
    </ligand>
</feature>
<dbReference type="GO" id="GO:0004736">
    <property type="term" value="F:pyruvate carboxylase activity"/>
    <property type="evidence" value="ECO:0007669"/>
    <property type="project" value="UniProtKB-EC"/>
</dbReference>
<keyword evidence="9 11" id="KW-0092">Biotin</keyword>
<feature type="domain" description="ATP-grasp" evidence="19">
    <location>
        <begin position="184"/>
        <end position="381"/>
    </location>
</feature>
<dbReference type="EC" id="6.4.1.1" evidence="3 11"/>
<feature type="binding site" evidence="14">
    <location>
        <position position="600"/>
    </location>
    <ligand>
        <name>Mn(2+)</name>
        <dbReference type="ChEBI" id="CHEBI:29035"/>
    </ligand>
</feature>
<feature type="domain" description="Lipoyl-binding" evidence="18">
    <location>
        <begin position="1131"/>
        <end position="1209"/>
    </location>
</feature>
<gene>
    <name evidence="22" type="ORF">ACA1_002300</name>
</gene>
<dbReference type="GO" id="GO:0006094">
    <property type="term" value="P:gluconeogenesis"/>
    <property type="evidence" value="ECO:0007669"/>
    <property type="project" value="UniProtKB-UniPathway"/>
</dbReference>
<dbReference type="PROSITE" id="PS50975">
    <property type="entry name" value="ATP_GRASP"/>
    <property type="match status" value="1"/>
</dbReference>
<evidence type="ECO:0000313" key="23">
    <source>
        <dbReference type="Proteomes" id="UP000011083"/>
    </source>
</evidence>
<dbReference type="GO" id="GO:0005524">
    <property type="term" value="F:ATP binding"/>
    <property type="evidence" value="ECO:0007669"/>
    <property type="project" value="UniProtKB-UniRule"/>
</dbReference>
<feature type="binding site" evidence="13">
    <location>
        <position position="939"/>
    </location>
    <ligand>
        <name>substrate</name>
    </ligand>
</feature>
<sequence>MLRFARRSGGQHAVGQLATASLPSTIIAHASPALACGSSLVQTTWGRRHYASASSPTKPTKSKLPYRPIHKLLVANRGEIAIRVMRAGTELGIRTVGIYSHQDEKQKADESYEVGKGMSPVEAYLSIPEMVRVAKEVEADAIHPGYGFLSESGDFAQACLDNNIRFIGPAPEVVRSMGDKVFARQMAIASGVQVVPGTDAPVSTVEEAELFCNKFGFPVILKAAFGGGGRGMRVVHAREELHDAFERATSEAKSAFGNGSMFIERFVQNPRHIEVQVLGDRTGQVVHLHERDCSVQRRHQKVVEVAPAPFLADDIRQKLFSDAVKLATYAGYENAGTVEFLVDEQGRHYFIEVNARLQVEHTVTEEITGVDLVQSQIRIAEGLTLQDLNLTQDKIHVNGAAIQCRVTTEDPYHNFRPDVGRIDVFRTGEGMGIRLDGGNSYSGATISPYYDSLLVKVTGKARNHEEAAKKLQRALNEFRIRGVKNNIPFLQNVLSHPKFLAGGVNTSFIDTIPELFQFHETQNRASKILNFLANVHVNGSLTPLGTSNKPANITPQAPDVPHTDPPQGWRSIFLEKGPNEFAKAVRAHKTLLLTDTTMRDAHQSLLATRVRTKDLLTIAPATAHLMAPLYSLEMWGGATFDVALRFLRECPWERLQRLREAVPNIPFQMLLRGANAVGYTNYPDNVVHRFCREAKTNGIDVFRVFDSLNYFPNMELGIDAVGNAGGIVEAAICYTGDVTRGLTEKDYKYNLDYYVDFAEKLVKRHIHVLCIKDMAGLLTPQAARLLIGTLREKFPEVPIHVHTHDTSGAGVAAMVACAEAGADVVDAAIDSMSGMTSQPSMGALVASLKGTPHDTGLKMDQLYPINNYWEQARTLYAPFECTTTMKAGSSDVYEHEIPGGQYTNLHFQAYSLGLAHQWPSIKKAYAQANRLLGDIVKVTPSSKVVGDLAQFMVQNNLDEESLLEKAEELNFPSSVVEYFEGLIGQPPGGFPEPLRTKVLKGRPSTNGRAGESLPPLDFHKLKRELIEKHGKYHISELDVFDEYMDFKRLYGNVSSLPTRNYLTGPEVGEEIKADIEPGKSLHIMLKAVGAPNADHKREMFFELNGQPRSVFVEDKKATAKEGAGHAGSSKSRERADPSNKKLVGAPMPGSIVGVKVKDGQEVKKGQPLLVLSAMKMETVVAAPADGKVKRIIAKQGDSMTAGDLLVEME</sequence>
<dbReference type="FunFam" id="3.30.1490.20:FF:000018">
    <property type="entry name" value="Biotin carboxylase"/>
    <property type="match status" value="1"/>
</dbReference>
<dbReference type="InterPro" id="IPR011054">
    <property type="entry name" value="Rudment_hybrid_motif"/>
</dbReference>
<dbReference type="SUPFAM" id="SSF51230">
    <property type="entry name" value="Single hybrid motif"/>
    <property type="match status" value="1"/>
</dbReference>
<dbReference type="PROSITE" id="PS50968">
    <property type="entry name" value="BIOTINYL_LIPOYL"/>
    <property type="match status" value="1"/>
</dbReference>
<evidence type="ECO:0000256" key="17">
    <source>
        <dbReference type="SAM" id="MobiDB-lite"/>
    </source>
</evidence>
<name>L8GTX8_ACACF</name>
<dbReference type="InterPro" id="IPR005482">
    <property type="entry name" value="Biotin_COase_C"/>
</dbReference>
<feature type="binding site" evidence="14">
    <location>
        <position position="802"/>
    </location>
    <ligand>
        <name>Mn(2+)</name>
        <dbReference type="ChEBI" id="CHEBI:29035"/>
    </ligand>
</feature>
<dbReference type="InterPro" id="IPR005479">
    <property type="entry name" value="CPAse_ATP-bd"/>
</dbReference>
<dbReference type="Gene3D" id="3.20.20.70">
    <property type="entry name" value="Aldolase class I"/>
    <property type="match status" value="1"/>
</dbReference>
<dbReference type="PROSITE" id="PS50979">
    <property type="entry name" value="BC"/>
    <property type="match status" value="1"/>
</dbReference>
<feature type="domain" description="Biotin carboxylation" evidence="20">
    <location>
        <begin position="68"/>
        <end position="514"/>
    </location>
</feature>
<dbReference type="Pfam" id="PF00364">
    <property type="entry name" value="Biotin_lipoyl"/>
    <property type="match status" value="1"/>
</dbReference>
<dbReference type="Pfam" id="PF02436">
    <property type="entry name" value="PYC_OADA"/>
    <property type="match status" value="1"/>
</dbReference>
<evidence type="ECO:0000256" key="11">
    <source>
        <dbReference type="PIRNR" id="PIRNR001594"/>
    </source>
</evidence>
<dbReference type="STRING" id="1257118.L8GTX8"/>
<dbReference type="PANTHER" id="PTHR43778:SF2">
    <property type="entry name" value="PYRUVATE CARBOXYLASE, MITOCHONDRIAL"/>
    <property type="match status" value="1"/>
</dbReference>
<comment type="catalytic activity">
    <reaction evidence="11">
        <text>hydrogencarbonate + pyruvate + ATP = oxaloacetate + ADP + phosphate + H(+)</text>
        <dbReference type="Rhea" id="RHEA:20844"/>
        <dbReference type="ChEBI" id="CHEBI:15361"/>
        <dbReference type="ChEBI" id="CHEBI:15378"/>
        <dbReference type="ChEBI" id="CHEBI:16452"/>
        <dbReference type="ChEBI" id="CHEBI:17544"/>
        <dbReference type="ChEBI" id="CHEBI:30616"/>
        <dbReference type="ChEBI" id="CHEBI:43474"/>
        <dbReference type="ChEBI" id="CHEBI:456216"/>
        <dbReference type="EC" id="6.4.1.1"/>
    </reaction>
</comment>
<dbReference type="AlphaFoldDB" id="L8GTX8"/>
<dbReference type="PROSITE" id="PS00188">
    <property type="entry name" value="BIOTIN"/>
    <property type="match status" value="1"/>
</dbReference>
<dbReference type="KEGG" id="acan:ACA1_002300"/>
<evidence type="ECO:0000259" key="18">
    <source>
        <dbReference type="PROSITE" id="PS50968"/>
    </source>
</evidence>
<reference evidence="22 23" key="1">
    <citation type="journal article" date="2013" name="Genome Biol.">
        <title>Genome of Acanthamoeba castellanii highlights extensive lateral gene transfer and early evolution of tyrosine kinase signaling.</title>
        <authorList>
            <person name="Clarke M."/>
            <person name="Lohan A.J."/>
            <person name="Liu B."/>
            <person name="Lagkouvardos I."/>
            <person name="Roy S."/>
            <person name="Zafar N."/>
            <person name="Bertelli C."/>
            <person name="Schilde C."/>
            <person name="Kianianmomeni A."/>
            <person name="Burglin T.R."/>
            <person name="Frech C."/>
            <person name="Turcotte B."/>
            <person name="Kopec K.O."/>
            <person name="Synnott J.M."/>
            <person name="Choo C."/>
            <person name="Paponov I."/>
            <person name="Finkler A."/>
            <person name="Soon Heng Tan C."/>
            <person name="Hutchins A.P."/>
            <person name="Weinmeier T."/>
            <person name="Rattei T."/>
            <person name="Chu J.S."/>
            <person name="Gimenez G."/>
            <person name="Irimia M."/>
            <person name="Rigden D.J."/>
            <person name="Fitzpatrick D.A."/>
            <person name="Lorenzo-Morales J."/>
            <person name="Bateman A."/>
            <person name="Chiu C.H."/>
            <person name="Tang P."/>
            <person name="Hegemann P."/>
            <person name="Fromm H."/>
            <person name="Raoult D."/>
            <person name="Greub G."/>
            <person name="Miranda-Saavedra D."/>
            <person name="Chen N."/>
            <person name="Nash P."/>
            <person name="Ginger M.L."/>
            <person name="Horn M."/>
            <person name="Schaap P."/>
            <person name="Caler L."/>
            <person name="Loftus B."/>
        </authorList>
    </citation>
    <scope>NUCLEOTIDE SEQUENCE [LARGE SCALE GENOMIC DNA]</scope>
    <source>
        <strain evidence="22 23">Neff</strain>
    </source>
</reference>
<dbReference type="CDD" id="cd06850">
    <property type="entry name" value="biotinyl_domain"/>
    <property type="match status" value="1"/>
</dbReference>
<protein>
    <recommendedName>
        <fullName evidence="3 11">Pyruvate carboxylase</fullName>
        <ecNumber evidence="3 11">6.4.1.1</ecNumber>
    </recommendedName>
</protein>
<comment type="cofactor">
    <cofactor evidence="1 11">
        <name>biotin</name>
        <dbReference type="ChEBI" id="CHEBI:57586"/>
    </cofactor>
</comment>
<dbReference type="InterPro" id="IPR011764">
    <property type="entry name" value="Biotin_carboxylation_dom"/>
</dbReference>
<keyword evidence="7 11" id="KW-0547">Nucleotide-binding</keyword>
<evidence type="ECO:0000256" key="9">
    <source>
        <dbReference type="ARBA" id="ARBA00023267"/>
    </source>
</evidence>
<dbReference type="Pfam" id="PF00289">
    <property type="entry name" value="Biotin_carb_N"/>
    <property type="match status" value="1"/>
</dbReference>
<proteinExistence type="predicted"/>
<evidence type="ECO:0000256" key="16">
    <source>
        <dbReference type="SAM" id="Coils"/>
    </source>
</evidence>
<dbReference type="CDD" id="cd07937">
    <property type="entry name" value="DRE_TIM_PC_TC_5S"/>
    <property type="match status" value="1"/>
</dbReference>
<evidence type="ECO:0000256" key="15">
    <source>
        <dbReference type="PIRSR" id="PIRSR001594-4"/>
    </source>
</evidence>
<evidence type="ECO:0000256" key="12">
    <source>
        <dbReference type="PIRSR" id="PIRSR001594-1"/>
    </source>
</evidence>
<dbReference type="Pfam" id="PF02786">
    <property type="entry name" value="CPSase_L_D2"/>
    <property type="match status" value="1"/>
</dbReference>